<dbReference type="PANTHER" id="PTHR43861:SF1">
    <property type="entry name" value="TRANS-ACONITATE 2-METHYLTRANSFERASE"/>
    <property type="match status" value="1"/>
</dbReference>
<dbReference type="GO" id="GO:0008757">
    <property type="term" value="F:S-adenosylmethionine-dependent methyltransferase activity"/>
    <property type="evidence" value="ECO:0007669"/>
    <property type="project" value="InterPro"/>
</dbReference>
<evidence type="ECO:0000256" key="6">
    <source>
        <dbReference type="ARBA" id="ARBA00022691"/>
    </source>
</evidence>
<dbReference type="InterPro" id="IPR029063">
    <property type="entry name" value="SAM-dependent_MTases_sf"/>
</dbReference>
<dbReference type="GO" id="GO:0010340">
    <property type="term" value="F:carboxyl-O-methyltransferase activity"/>
    <property type="evidence" value="ECO:0007669"/>
    <property type="project" value="UniProtKB-UniRule"/>
</dbReference>
<dbReference type="OrthoDB" id="9760689at2"/>
<dbReference type="UniPathway" id="UPA00078"/>
<dbReference type="GO" id="GO:0102130">
    <property type="term" value="F:malonyl-CoA methyltransferase activity"/>
    <property type="evidence" value="ECO:0007669"/>
    <property type="project" value="UniProtKB-EC"/>
</dbReference>
<organism evidence="10 11">
    <name type="scientific">Chlorobium ferrooxidans DSM 13031</name>
    <dbReference type="NCBI Taxonomy" id="377431"/>
    <lineage>
        <taxon>Bacteria</taxon>
        <taxon>Pseudomonadati</taxon>
        <taxon>Chlorobiota</taxon>
        <taxon>Chlorobiia</taxon>
        <taxon>Chlorobiales</taxon>
        <taxon>Chlorobiaceae</taxon>
        <taxon>Chlorobium/Pelodictyon group</taxon>
        <taxon>Chlorobium</taxon>
    </lineage>
</organism>
<dbReference type="SUPFAM" id="SSF53335">
    <property type="entry name" value="S-adenosyl-L-methionine-dependent methyltransferases"/>
    <property type="match status" value="1"/>
</dbReference>
<dbReference type="InterPro" id="IPR011814">
    <property type="entry name" value="BioC"/>
</dbReference>
<dbReference type="EMBL" id="AASE01000003">
    <property type="protein sequence ID" value="EAT59608.1"/>
    <property type="molecule type" value="Genomic_DNA"/>
</dbReference>
<accession>Q0YTE1</accession>
<evidence type="ECO:0000256" key="5">
    <source>
        <dbReference type="ARBA" id="ARBA00022679"/>
    </source>
</evidence>
<dbReference type="NCBIfam" id="TIGR02072">
    <property type="entry name" value="BioC"/>
    <property type="match status" value="1"/>
</dbReference>
<sequence length="260" mass="29554">MLQKIDKQLVGDRFQRSLSSYANHAVVQNRMARELAEMVCRESHSCAFNRVLEVGSGSGSFTAELLSRTTIREYYANDLVEESRGCVAGVLDAFPVEAFHFLAGDIERFDALPMELDLVVSNATLQWLVDLDLFFSRIAAHLLPGGMLAFTTFSTRNMREISTIEGGGLGYYSLGELELIAGRYFDVITAREEEVRMEFCSPEAVLSHMRHTGVNGLLRRSWTKSRYQHFLDRYRHSFSSENGVYLTYHPVYCCLKKRCS</sequence>
<dbReference type="Pfam" id="PF08241">
    <property type="entry name" value="Methyltransf_11"/>
    <property type="match status" value="1"/>
</dbReference>
<dbReference type="HAMAP" id="MF_00835">
    <property type="entry name" value="BioC"/>
    <property type="match status" value="1"/>
</dbReference>
<comment type="pathway">
    <text evidence="2 8">Cofactor biosynthesis; biotin biosynthesis.</text>
</comment>
<dbReference type="GO" id="GO:0032259">
    <property type="term" value="P:methylation"/>
    <property type="evidence" value="ECO:0007669"/>
    <property type="project" value="UniProtKB-KW"/>
</dbReference>
<name>Q0YTE1_9CHLB</name>
<comment type="catalytic activity">
    <reaction evidence="1 8">
        <text>malonyl-[ACP] + S-adenosyl-L-methionine = malonyl-[ACP] methyl ester + S-adenosyl-L-homocysteine</text>
        <dbReference type="Rhea" id="RHEA:17105"/>
        <dbReference type="Rhea" id="RHEA-COMP:9623"/>
        <dbReference type="Rhea" id="RHEA-COMP:9954"/>
        <dbReference type="ChEBI" id="CHEBI:57856"/>
        <dbReference type="ChEBI" id="CHEBI:59789"/>
        <dbReference type="ChEBI" id="CHEBI:78449"/>
        <dbReference type="ChEBI" id="CHEBI:78845"/>
        <dbReference type="EC" id="2.1.1.197"/>
    </reaction>
</comment>
<reference evidence="10 11" key="2">
    <citation type="submission" date="2006-07" db="EMBL/GenBank/DDBJ databases">
        <title>Sequencing of the draft genome and assembly of Chlorobium ferroxidans DSM 13031.</title>
        <authorList>
            <consortium name="US DOE Joint Genome Institute (JGI-PGF)"/>
            <person name="Copeland A."/>
            <person name="Lucas S."/>
            <person name="Lapidus A."/>
            <person name="Barry K."/>
            <person name="Glavina del Rio T."/>
            <person name="Dalin E."/>
            <person name="Tice H."/>
            <person name="Bruce D."/>
            <person name="Pitluck S."/>
            <person name="Richardson P."/>
        </authorList>
    </citation>
    <scope>NUCLEOTIDE SEQUENCE [LARGE SCALE GENOMIC DNA]</scope>
    <source>
        <strain evidence="10 11">DSM 13031</strain>
    </source>
</reference>
<keyword evidence="5 8" id="KW-0808">Transferase</keyword>
<comment type="similarity">
    <text evidence="8">Belongs to the methyltransferase superfamily.</text>
</comment>
<protein>
    <recommendedName>
        <fullName evidence="3 8">Malonyl-[acyl-carrier protein] O-methyltransferase</fullName>
        <shortName evidence="8">Malonyl-ACP O-methyltransferase</shortName>
        <ecNumber evidence="3 8">2.1.1.197</ecNumber>
    </recommendedName>
    <alternativeName>
        <fullName evidence="8">Biotin synthesis protein BioC</fullName>
    </alternativeName>
</protein>
<dbReference type="RefSeq" id="WP_006365744.1">
    <property type="nucleotide sequence ID" value="NZ_AASE01000003.1"/>
</dbReference>
<evidence type="ECO:0000313" key="10">
    <source>
        <dbReference type="EMBL" id="EAT59608.1"/>
    </source>
</evidence>
<keyword evidence="7 8" id="KW-0093">Biotin biosynthesis</keyword>
<reference evidence="10 11" key="1">
    <citation type="submission" date="2006-07" db="EMBL/GenBank/DDBJ databases">
        <title>Annotation of the draft genome assembly of Chlorobium ferroxidans DSM 13031.</title>
        <authorList>
            <consortium name="US DOE Joint Genome Institute (JGI-ORNL)"/>
            <person name="Larimer F."/>
            <person name="Land M."/>
            <person name="Hauser L."/>
        </authorList>
    </citation>
    <scope>NUCLEOTIDE SEQUENCE [LARGE SCALE GENOMIC DNA]</scope>
    <source>
        <strain evidence="10 11">DSM 13031</strain>
    </source>
</reference>
<comment type="function">
    <text evidence="8">Converts the free carboxyl group of a malonyl-thioester to its methyl ester by transfer of a methyl group from S-adenosyl-L-methionine (SAM). It allows to synthesize pimeloyl-ACP via the fatty acid synthetic pathway.</text>
</comment>
<dbReference type="Gene3D" id="3.40.50.150">
    <property type="entry name" value="Vaccinia Virus protein VP39"/>
    <property type="match status" value="1"/>
</dbReference>
<comment type="caution">
    <text evidence="10">The sequence shown here is derived from an EMBL/GenBank/DDBJ whole genome shotgun (WGS) entry which is preliminary data.</text>
</comment>
<proteinExistence type="inferred from homology"/>
<evidence type="ECO:0000256" key="4">
    <source>
        <dbReference type="ARBA" id="ARBA00022603"/>
    </source>
</evidence>
<evidence type="ECO:0000259" key="9">
    <source>
        <dbReference type="Pfam" id="PF08241"/>
    </source>
</evidence>
<dbReference type="Proteomes" id="UP000004162">
    <property type="component" value="Unassembled WGS sequence"/>
</dbReference>
<keyword evidence="4 8" id="KW-0489">Methyltransferase</keyword>
<evidence type="ECO:0000256" key="1">
    <source>
        <dbReference type="ARBA" id="ARBA00000852"/>
    </source>
</evidence>
<evidence type="ECO:0000313" key="11">
    <source>
        <dbReference type="Proteomes" id="UP000004162"/>
    </source>
</evidence>
<dbReference type="CDD" id="cd02440">
    <property type="entry name" value="AdoMet_MTases"/>
    <property type="match status" value="1"/>
</dbReference>
<dbReference type="EC" id="2.1.1.197" evidence="3 8"/>
<dbReference type="InterPro" id="IPR013216">
    <property type="entry name" value="Methyltransf_11"/>
</dbReference>
<evidence type="ECO:0000256" key="7">
    <source>
        <dbReference type="ARBA" id="ARBA00022756"/>
    </source>
</evidence>
<feature type="domain" description="Methyltransferase type 11" evidence="9">
    <location>
        <begin position="52"/>
        <end position="150"/>
    </location>
</feature>
<dbReference type="PANTHER" id="PTHR43861">
    <property type="entry name" value="TRANS-ACONITATE 2-METHYLTRANSFERASE-RELATED"/>
    <property type="match status" value="1"/>
</dbReference>
<keyword evidence="6 8" id="KW-0949">S-adenosyl-L-methionine</keyword>
<evidence type="ECO:0000256" key="2">
    <source>
        <dbReference type="ARBA" id="ARBA00004746"/>
    </source>
</evidence>
<gene>
    <name evidence="8" type="primary">bioC</name>
    <name evidence="10" type="ORF">CferDRAFT_1615</name>
</gene>
<evidence type="ECO:0000256" key="8">
    <source>
        <dbReference type="HAMAP-Rule" id="MF_00835"/>
    </source>
</evidence>
<dbReference type="GO" id="GO:0009102">
    <property type="term" value="P:biotin biosynthetic process"/>
    <property type="evidence" value="ECO:0007669"/>
    <property type="project" value="UniProtKB-UniRule"/>
</dbReference>
<dbReference type="AlphaFoldDB" id="Q0YTE1"/>
<keyword evidence="11" id="KW-1185">Reference proteome</keyword>
<evidence type="ECO:0000256" key="3">
    <source>
        <dbReference type="ARBA" id="ARBA00012327"/>
    </source>
</evidence>